<evidence type="ECO:0008006" key="3">
    <source>
        <dbReference type="Google" id="ProtNLM"/>
    </source>
</evidence>
<dbReference type="STRING" id="81985.R0GFU1"/>
<protein>
    <recommendedName>
        <fullName evidence="3">J domain-containing protein</fullName>
    </recommendedName>
</protein>
<evidence type="ECO:0000313" key="1">
    <source>
        <dbReference type="EMBL" id="EOA34722.1"/>
    </source>
</evidence>
<reference evidence="2" key="1">
    <citation type="journal article" date="2013" name="Nat. Genet.">
        <title>The Capsella rubella genome and the genomic consequences of rapid mating system evolution.</title>
        <authorList>
            <person name="Slotte T."/>
            <person name="Hazzouri K.M."/>
            <person name="Agren J.A."/>
            <person name="Koenig D."/>
            <person name="Maumus F."/>
            <person name="Guo Y.L."/>
            <person name="Steige K."/>
            <person name="Platts A.E."/>
            <person name="Escobar J.S."/>
            <person name="Newman L.K."/>
            <person name="Wang W."/>
            <person name="Mandakova T."/>
            <person name="Vello E."/>
            <person name="Smith L.M."/>
            <person name="Henz S.R."/>
            <person name="Steffen J."/>
            <person name="Takuno S."/>
            <person name="Brandvain Y."/>
            <person name="Coop G."/>
            <person name="Andolfatto P."/>
            <person name="Hu T.T."/>
            <person name="Blanchette M."/>
            <person name="Clark R.M."/>
            <person name="Quesneville H."/>
            <person name="Nordborg M."/>
            <person name="Gaut B.S."/>
            <person name="Lysak M.A."/>
            <person name="Jenkins J."/>
            <person name="Grimwood J."/>
            <person name="Chapman J."/>
            <person name="Prochnik S."/>
            <person name="Shu S."/>
            <person name="Rokhsar D."/>
            <person name="Schmutz J."/>
            <person name="Weigel D."/>
            <person name="Wright S.I."/>
        </authorList>
    </citation>
    <scope>NUCLEOTIDE SEQUENCE [LARGE SCALE GENOMIC DNA]</scope>
    <source>
        <strain evidence="2">cv. Monte Gargano</strain>
    </source>
</reference>
<proteinExistence type="predicted"/>
<dbReference type="OrthoDB" id="1098945at2759"/>
<accession>R0GFU1</accession>
<gene>
    <name evidence="1" type="ORF">CARUB_v10022293mg</name>
</gene>
<keyword evidence="2" id="KW-1185">Reference proteome</keyword>
<dbReference type="EMBL" id="KB870806">
    <property type="protein sequence ID" value="EOA34722.1"/>
    <property type="molecule type" value="Genomic_DNA"/>
</dbReference>
<dbReference type="Proteomes" id="UP000029121">
    <property type="component" value="Unassembled WGS sequence"/>
</dbReference>
<sequence>MSKKINELLRYCEEIFERGNLELALRCAVSVSKANPDAPQPYAHVTAYRILLAAANNRTVAGEPDWYAVLGINKRGSSKSLTNSIERRCSELIEVLDGETGVFKVVLRVYDVVRVGVAELMDEDRRRAYDLRSGFLISSAESISLLS</sequence>
<organism evidence="1 2">
    <name type="scientific">Capsella rubella</name>
    <dbReference type="NCBI Taxonomy" id="81985"/>
    <lineage>
        <taxon>Eukaryota</taxon>
        <taxon>Viridiplantae</taxon>
        <taxon>Streptophyta</taxon>
        <taxon>Embryophyta</taxon>
        <taxon>Tracheophyta</taxon>
        <taxon>Spermatophyta</taxon>
        <taxon>Magnoliopsida</taxon>
        <taxon>eudicotyledons</taxon>
        <taxon>Gunneridae</taxon>
        <taxon>Pentapetalae</taxon>
        <taxon>rosids</taxon>
        <taxon>malvids</taxon>
        <taxon>Brassicales</taxon>
        <taxon>Brassicaceae</taxon>
        <taxon>Camelineae</taxon>
        <taxon>Capsella</taxon>
    </lineage>
</organism>
<evidence type="ECO:0000313" key="2">
    <source>
        <dbReference type="Proteomes" id="UP000029121"/>
    </source>
</evidence>
<dbReference type="KEGG" id="crb:17895246"/>
<name>R0GFU1_9BRAS</name>
<dbReference type="AlphaFoldDB" id="R0GFU1"/>